<feature type="domain" description="Multidrug resistance protein MdtA-like barrel-sandwich hybrid" evidence="4">
    <location>
        <begin position="64"/>
        <end position="200"/>
    </location>
</feature>
<organism evidence="7 8">
    <name type="scientific">Adhaeribacter terreus</name>
    <dbReference type="NCBI Taxonomy" id="529703"/>
    <lineage>
        <taxon>Bacteria</taxon>
        <taxon>Pseudomonadati</taxon>
        <taxon>Bacteroidota</taxon>
        <taxon>Cytophagia</taxon>
        <taxon>Cytophagales</taxon>
        <taxon>Hymenobacteraceae</taxon>
        <taxon>Adhaeribacter</taxon>
    </lineage>
</organism>
<keyword evidence="8" id="KW-1185">Reference proteome</keyword>
<dbReference type="PANTHER" id="PTHR30158">
    <property type="entry name" value="ACRA/E-RELATED COMPONENT OF DRUG EFFLUX TRANSPORTER"/>
    <property type="match status" value="1"/>
</dbReference>
<dbReference type="Pfam" id="PF25944">
    <property type="entry name" value="Beta-barrel_RND"/>
    <property type="match status" value="1"/>
</dbReference>
<dbReference type="NCBIfam" id="TIGR01730">
    <property type="entry name" value="RND_mfp"/>
    <property type="match status" value="1"/>
</dbReference>
<reference evidence="8" key="1">
    <citation type="journal article" date="2019" name="Int. J. Syst. Evol. Microbiol.">
        <title>The Global Catalogue of Microorganisms (GCM) 10K type strain sequencing project: providing services to taxonomists for standard genome sequencing and annotation.</title>
        <authorList>
            <consortium name="The Broad Institute Genomics Platform"/>
            <consortium name="The Broad Institute Genome Sequencing Center for Infectious Disease"/>
            <person name="Wu L."/>
            <person name="Ma J."/>
        </authorList>
    </citation>
    <scope>NUCLEOTIDE SEQUENCE [LARGE SCALE GENOMIC DNA]</scope>
    <source>
        <strain evidence="8">KACC 12602</strain>
    </source>
</reference>
<dbReference type="Proteomes" id="UP001596161">
    <property type="component" value="Unassembled WGS sequence"/>
</dbReference>
<evidence type="ECO:0000259" key="5">
    <source>
        <dbReference type="Pfam" id="PF25944"/>
    </source>
</evidence>
<evidence type="ECO:0000256" key="1">
    <source>
        <dbReference type="ARBA" id="ARBA00009477"/>
    </source>
</evidence>
<gene>
    <name evidence="7" type="ORF">ACFPIB_10795</name>
</gene>
<dbReference type="EMBL" id="JBHSKT010000005">
    <property type="protein sequence ID" value="MFC5271100.1"/>
    <property type="molecule type" value="Genomic_DNA"/>
</dbReference>
<dbReference type="Gene3D" id="2.40.50.100">
    <property type="match status" value="1"/>
</dbReference>
<comment type="similarity">
    <text evidence="1">Belongs to the membrane fusion protein (MFP) (TC 8.A.1) family.</text>
</comment>
<feature type="domain" description="Multidrug resistance protein MdtA-like alpha-helical hairpin" evidence="3">
    <location>
        <begin position="104"/>
        <end position="173"/>
    </location>
</feature>
<evidence type="ECO:0000313" key="8">
    <source>
        <dbReference type="Proteomes" id="UP001596161"/>
    </source>
</evidence>
<dbReference type="InterPro" id="IPR006143">
    <property type="entry name" value="RND_pump_MFP"/>
</dbReference>
<dbReference type="Pfam" id="PF25917">
    <property type="entry name" value="BSH_RND"/>
    <property type="match status" value="1"/>
</dbReference>
<accession>A0ABW0EEQ8</accession>
<evidence type="ECO:0000259" key="3">
    <source>
        <dbReference type="Pfam" id="PF25876"/>
    </source>
</evidence>
<feature type="coiled-coil region" evidence="2">
    <location>
        <begin position="97"/>
        <end position="131"/>
    </location>
</feature>
<dbReference type="InterPro" id="IPR058625">
    <property type="entry name" value="MdtA-like_BSH"/>
</dbReference>
<dbReference type="InterPro" id="IPR058637">
    <property type="entry name" value="YknX-like_C"/>
</dbReference>
<keyword evidence="2" id="KW-0175">Coiled coil</keyword>
<dbReference type="InterPro" id="IPR058626">
    <property type="entry name" value="MdtA-like_b-barrel"/>
</dbReference>
<dbReference type="RefSeq" id="WP_378017466.1">
    <property type="nucleotide sequence ID" value="NZ_JBHSKT010000005.1"/>
</dbReference>
<dbReference type="Gene3D" id="2.40.30.170">
    <property type="match status" value="1"/>
</dbReference>
<name>A0ABW0EEQ8_9BACT</name>
<evidence type="ECO:0000259" key="6">
    <source>
        <dbReference type="Pfam" id="PF25989"/>
    </source>
</evidence>
<dbReference type="InterPro" id="IPR058624">
    <property type="entry name" value="MdtA-like_HH"/>
</dbReference>
<sequence length="377" mass="40746">MKINFYNLSAGILSFSLLFGCGKKDAQQGQNPMNAPVPVNAYTVSEENVVGVDTYPGTVVPLQEVELRAQVSGYITQIFVQDGQKVTKGQKLYEIDRTRYQANYNQAQATLRSAQANLEKVRKDAERYENLAKQDAIARQRVDYALADLQSAKAQVASAQAGVSSAANELSYSVITAPMSGTVGISQVKVGAQVSPGTTLLNTISAEDPIAVDIVINEKEIPRFTKLQSQTSAADSTFTIQFSEGSFYPLPGKIEAIDRAVNRQTGTITVRISFPNPNRALIAGMSVVLRVRNADIGKQLVIPHKAITEQMGEYYAYKIQGDSVVQQKIGLGTKVQDKIVIREGLKAGDNIVVEGTQKLRPNAKISLGQPQGPPAGK</sequence>
<evidence type="ECO:0000256" key="2">
    <source>
        <dbReference type="SAM" id="Coils"/>
    </source>
</evidence>
<feature type="domain" description="Multidrug resistance protein MdtA-like beta-barrel" evidence="5">
    <location>
        <begin position="209"/>
        <end position="292"/>
    </location>
</feature>
<evidence type="ECO:0000313" key="7">
    <source>
        <dbReference type="EMBL" id="MFC5271100.1"/>
    </source>
</evidence>
<feature type="domain" description="YknX-like C-terminal permuted SH3-like" evidence="6">
    <location>
        <begin position="300"/>
        <end position="361"/>
    </location>
</feature>
<proteinExistence type="inferred from homology"/>
<dbReference type="SUPFAM" id="SSF111369">
    <property type="entry name" value="HlyD-like secretion proteins"/>
    <property type="match status" value="1"/>
</dbReference>
<evidence type="ECO:0000259" key="4">
    <source>
        <dbReference type="Pfam" id="PF25917"/>
    </source>
</evidence>
<dbReference type="Pfam" id="PF25876">
    <property type="entry name" value="HH_MFP_RND"/>
    <property type="match status" value="1"/>
</dbReference>
<dbReference type="Gene3D" id="2.40.420.20">
    <property type="match status" value="1"/>
</dbReference>
<dbReference type="PROSITE" id="PS51257">
    <property type="entry name" value="PROKAR_LIPOPROTEIN"/>
    <property type="match status" value="1"/>
</dbReference>
<protein>
    <submittedName>
        <fullName evidence="7">Efflux RND transporter periplasmic adaptor subunit</fullName>
    </submittedName>
</protein>
<dbReference type="Gene3D" id="1.10.287.470">
    <property type="entry name" value="Helix hairpin bin"/>
    <property type="match status" value="1"/>
</dbReference>
<dbReference type="Pfam" id="PF25989">
    <property type="entry name" value="YknX_C"/>
    <property type="match status" value="1"/>
</dbReference>
<comment type="caution">
    <text evidence="7">The sequence shown here is derived from an EMBL/GenBank/DDBJ whole genome shotgun (WGS) entry which is preliminary data.</text>
</comment>